<evidence type="ECO:0000256" key="9">
    <source>
        <dbReference type="ARBA" id="ARBA00023136"/>
    </source>
</evidence>
<comment type="similarity">
    <text evidence="2 10">Belongs to the glycosyltransferase 31 family.</text>
</comment>
<keyword evidence="5" id="KW-0812">Transmembrane</keyword>
<organism evidence="11 12">
    <name type="scientific">Orchesella dallaii</name>
    <dbReference type="NCBI Taxonomy" id="48710"/>
    <lineage>
        <taxon>Eukaryota</taxon>
        <taxon>Metazoa</taxon>
        <taxon>Ecdysozoa</taxon>
        <taxon>Arthropoda</taxon>
        <taxon>Hexapoda</taxon>
        <taxon>Collembola</taxon>
        <taxon>Entomobryomorpha</taxon>
        <taxon>Entomobryoidea</taxon>
        <taxon>Orchesellidae</taxon>
        <taxon>Orchesellinae</taxon>
        <taxon>Orchesella</taxon>
    </lineage>
</organism>
<reference evidence="11 12" key="1">
    <citation type="submission" date="2024-08" db="EMBL/GenBank/DDBJ databases">
        <authorList>
            <person name="Cucini C."/>
            <person name="Frati F."/>
        </authorList>
    </citation>
    <scope>NUCLEOTIDE SEQUENCE [LARGE SCALE GENOMIC DNA]</scope>
</reference>
<evidence type="ECO:0000256" key="8">
    <source>
        <dbReference type="ARBA" id="ARBA00023034"/>
    </source>
</evidence>
<keyword evidence="8 10" id="KW-0333">Golgi apparatus</keyword>
<comment type="caution">
    <text evidence="11">The sequence shown here is derived from an EMBL/GenBank/DDBJ whole genome shotgun (WGS) entry which is preliminary data.</text>
</comment>
<dbReference type="Pfam" id="PF01762">
    <property type="entry name" value="Galactosyl_T"/>
    <property type="match status" value="2"/>
</dbReference>
<comment type="subcellular location">
    <subcellularLocation>
        <location evidence="1 10">Golgi apparatus membrane</location>
        <topology evidence="1 10">Single-pass type II membrane protein</topology>
    </subcellularLocation>
</comment>
<gene>
    <name evidence="11" type="ORF">ODALV1_LOCUS19472</name>
</gene>
<evidence type="ECO:0000256" key="4">
    <source>
        <dbReference type="ARBA" id="ARBA00022679"/>
    </source>
</evidence>
<evidence type="ECO:0000256" key="6">
    <source>
        <dbReference type="ARBA" id="ARBA00022968"/>
    </source>
</evidence>
<name>A0ABP1R719_9HEXA</name>
<keyword evidence="3 10" id="KW-0328">Glycosyltransferase</keyword>
<dbReference type="Gene3D" id="3.90.550.50">
    <property type="match status" value="1"/>
</dbReference>
<evidence type="ECO:0000256" key="5">
    <source>
        <dbReference type="ARBA" id="ARBA00022692"/>
    </source>
</evidence>
<keyword evidence="7" id="KW-1133">Transmembrane helix</keyword>
<evidence type="ECO:0000256" key="3">
    <source>
        <dbReference type="ARBA" id="ARBA00022676"/>
    </source>
</evidence>
<accession>A0ABP1R719</accession>
<evidence type="ECO:0000313" key="12">
    <source>
        <dbReference type="Proteomes" id="UP001642540"/>
    </source>
</evidence>
<dbReference type="Proteomes" id="UP001642540">
    <property type="component" value="Unassembled WGS sequence"/>
</dbReference>
<evidence type="ECO:0000256" key="7">
    <source>
        <dbReference type="ARBA" id="ARBA00022989"/>
    </source>
</evidence>
<sequence length="386" mass="45623">MFCSLFRNKEPTAYDPINYRYANLTFLKTADSDCNEEFRLIILVKSAPNNFRRRQAIRSTWGYRKRFSDVPIKTVFLLGIVDEKENNAVTPDYKSKIKDYITLNESINEESDKYGDIVQADFIDSYYNNTYKTLMGMRWLVETCKLYRFAFFSDDDVFLSVKNLLKFLRHPTSYPEYWENQKKIDKFIAEQHYSEVAKKYKQNRNLRHGMKVSAKKGSHIKSLQHDNAVVDDKTGKVKIWKNNPIDFDIDMELESPFFSGYVYFLPPYRHKLGSKWYLSLDEYPYSYLPPFVPAGAMAFSRTTVFDIYYASLFTKHLRFDDVFIAICAKKLGNIEPYHSEYFRLKPSYPVMDRDDIKLEYLIAWHGFDDPDTLVRFWSAQKSLGNA</sequence>
<evidence type="ECO:0000313" key="11">
    <source>
        <dbReference type="EMBL" id="CAL8121636.1"/>
    </source>
</evidence>
<dbReference type="EMBL" id="CAXLJM020000066">
    <property type="protein sequence ID" value="CAL8121636.1"/>
    <property type="molecule type" value="Genomic_DNA"/>
</dbReference>
<protein>
    <recommendedName>
        <fullName evidence="10">Hexosyltransferase</fullName>
        <ecNumber evidence="10">2.4.1.-</ecNumber>
    </recommendedName>
</protein>
<keyword evidence="9" id="KW-0472">Membrane</keyword>
<dbReference type="PANTHER" id="PTHR11214">
    <property type="entry name" value="BETA-1,3-N-ACETYLGLUCOSAMINYLTRANSFERASE"/>
    <property type="match status" value="1"/>
</dbReference>
<evidence type="ECO:0000256" key="2">
    <source>
        <dbReference type="ARBA" id="ARBA00008661"/>
    </source>
</evidence>
<proteinExistence type="inferred from homology"/>
<dbReference type="PANTHER" id="PTHR11214:SF349">
    <property type="entry name" value="BETA-1,3-GALACTOSYLTRANSFERASE BRN"/>
    <property type="match status" value="1"/>
</dbReference>
<keyword evidence="12" id="KW-1185">Reference proteome</keyword>
<evidence type="ECO:0000256" key="10">
    <source>
        <dbReference type="RuleBase" id="RU363063"/>
    </source>
</evidence>
<dbReference type="InterPro" id="IPR002659">
    <property type="entry name" value="Glyco_trans_31"/>
</dbReference>
<dbReference type="EC" id="2.4.1.-" evidence="10"/>
<evidence type="ECO:0000256" key="1">
    <source>
        <dbReference type="ARBA" id="ARBA00004323"/>
    </source>
</evidence>
<keyword evidence="4" id="KW-0808">Transferase</keyword>
<keyword evidence="6" id="KW-0735">Signal-anchor</keyword>